<keyword evidence="2" id="KW-0963">Cytoplasm</keyword>
<sequence>MKLKALLVDDELPILRNLQAVIPWESLGIEVAAVATNGENALEAAQTLKPDLILSDIRMPKMDGILLLERLRERGVDSEVIILTGYMEFEYARSVLRQGARDYVLKPIDYEELERIVSRTAEDIRRKRQAEREERQRWGAAVGLAYEKMLSDALVGRTAAGQNALLESGGLNPADLAYLFLFADLDVYSREYGSREETERKLWNFAVRSAMEETLQQFGLQYAVIQLREGEWCMLLEQNGIQGEVDPECAFGYARRLQEAVRLHANQTISMSVYPSLVGLADLYQAYRSLQLSLHLNPDRNESLVMAGCSGRLDSLNVSLWDDMEQVVTSLKQMNHKRLEDAWSGLTGRLREMAGHSYVRAERYLQYLNLHLIRELSNMNLFGEHEHRDLWTRMESSGTVKELLAGIRHIADRSLEAALKRKSADVLMMKAKDYIDRNIAKDLGIDELAELLGISCSYFSMLFKQHFGETFVEYATRQRMELAQSMLAFSDKSVSQICKQVGYHERRYFTKVFLKYVGVTPSEYRESKKETS</sequence>
<dbReference type="EMBL" id="CP011058">
    <property type="protein sequence ID" value="AJY77959.1"/>
    <property type="molecule type" value="Genomic_DNA"/>
</dbReference>
<dbReference type="Pfam" id="PF12833">
    <property type="entry name" value="HTH_18"/>
    <property type="match status" value="1"/>
</dbReference>
<protein>
    <recommendedName>
        <fullName evidence="13">Response regulator</fullName>
    </recommendedName>
</protein>
<evidence type="ECO:0000256" key="1">
    <source>
        <dbReference type="ARBA" id="ARBA00004496"/>
    </source>
</evidence>
<dbReference type="PROSITE" id="PS50110">
    <property type="entry name" value="RESPONSE_REGULATORY"/>
    <property type="match status" value="1"/>
</dbReference>
<evidence type="ECO:0000256" key="6">
    <source>
        <dbReference type="ARBA" id="ARBA00023125"/>
    </source>
</evidence>
<feature type="domain" description="HTH araC/xylS-type" evidence="9">
    <location>
        <begin position="429"/>
        <end position="527"/>
    </location>
</feature>
<dbReference type="GO" id="GO:0043565">
    <property type="term" value="F:sequence-specific DNA binding"/>
    <property type="evidence" value="ECO:0007669"/>
    <property type="project" value="InterPro"/>
</dbReference>
<dbReference type="AlphaFoldDB" id="A0A0D5NRJ9"/>
<evidence type="ECO:0000259" key="9">
    <source>
        <dbReference type="PROSITE" id="PS01124"/>
    </source>
</evidence>
<dbReference type="OrthoDB" id="9788446at2"/>
<keyword evidence="12" id="KW-1185">Reference proteome</keyword>
<evidence type="ECO:0000256" key="8">
    <source>
        <dbReference type="PROSITE-ProRule" id="PRU00169"/>
    </source>
</evidence>
<dbReference type="InterPro" id="IPR018060">
    <property type="entry name" value="HTH_AraC"/>
</dbReference>
<dbReference type="InterPro" id="IPR051552">
    <property type="entry name" value="HptR"/>
</dbReference>
<keyword evidence="4" id="KW-0902">Two-component regulatory system</keyword>
<evidence type="ECO:0000256" key="2">
    <source>
        <dbReference type="ARBA" id="ARBA00022490"/>
    </source>
</evidence>
<feature type="domain" description="Response regulatory" evidence="10">
    <location>
        <begin position="4"/>
        <end position="121"/>
    </location>
</feature>
<reference evidence="12" key="2">
    <citation type="submission" date="2015-03" db="EMBL/GenBank/DDBJ databases">
        <title>Genome sequence of Paenibacillus beijingensis strain DSM 24997T.</title>
        <authorList>
            <person name="Kwak Y."/>
            <person name="Shin J.-H."/>
        </authorList>
    </citation>
    <scope>NUCLEOTIDE SEQUENCE [LARGE SCALE GENOMIC DNA]</scope>
    <source>
        <strain evidence="12">DSM 24997</strain>
    </source>
</reference>
<evidence type="ECO:0000256" key="4">
    <source>
        <dbReference type="ARBA" id="ARBA00023012"/>
    </source>
</evidence>
<reference evidence="11 12" key="1">
    <citation type="journal article" date="2015" name="J. Biotechnol.">
        <title>Complete genome sequence of Paenibacillus beijingensis 7188(T) (=DSM 24997(T)), a novel rhizobacterium from jujube garden soil.</title>
        <authorList>
            <person name="Kwak Y."/>
            <person name="Shin J.H."/>
        </authorList>
    </citation>
    <scope>NUCLEOTIDE SEQUENCE [LARGE SCALE GENOMIC DNA]</scope>
    <source>
        <strain evidence="11 12">DSM 24997</strain>
    </source>
</reference>
<dbReference type="Pfam" id="PF00072">
    <property type="entry name" value="Response_reg"/>
    <property type="match status" value="1"/>
</dbReference>
<dbReference type="GO" id="GO:0005737">
    <property type="term" value="C:cytoplasm"/>
    <property type="evidence" value="ECO:0007669"/>
    <property type="project" value="UniProtKB-SubCell"/>
</dbReference>
<gene>
    <name evidence="11" type="ORF">VN24_23060</name>
</gene>
<dbReference type="KEGG" id="pbj:VN24_23060"/>
<dbReference type="InterPro" id="IPR009057">
    <property type="entry name" value="Homeodomain-like_sf"/>
</dbReference>
<evidence type="ECO:0000259" key="10">
    <source>
        <dbReference type="PROSITE" id="PS50110"/>
    </source>
</evidence>
<evidence type="ECO:0000313" key="11">
    <source>
        <dbReference type="EMBL" id="AJY77959.1"/>
    </source>
</evidence>
<dbReference type="InterPro" id="IPR011006">
    <property type="entry name" value="CheY-like_superfamily"/>
</dbReference>
<evidence type="ECO:0000256" key="7">
    <source>
        <dbReference type="ARBA" id="ARBA00023163"/>
    </source>
</evidence>
<feature type="modified residue" description="4-aspartylphosphate" evidence="8">
    <location>
        <position position="56"/>
    </location>
</feature>
<dbReference type="STRING" id="1126833.VN24_23060"/>
<keyword evidence="3 8" id="KW-0597">Phosphoprotein</keyword>
<comment type="subcellular location">
    <subcellularLocation>
        <location evidence="1">Cytoplasm</location>
    </subcellularLocation>
</comment>
<evidence type="ECO:0000256" key="5">
    <source>
        <dbReference type="ARBA" id="ARBA00023015"/>
    </source>
</evidence>
<dbReference type="Proteomes" id="UP000032633">
    <property type="component" value="Chromosome"/>
</dbReference>
<name>A0A0D5NRJ9_9BACL</name>
<organism evidence="11 12">
    <name type="scientific">Paenibacillus beijingensis</name>
    <dbReference type="NCBI Taxonomy" id="1126833"/>
    <lineage>
        <taxon>Bacteria</taxon>
        <taxon>Bacillati</taxon>
        <taxon>Bacillota</taxon>
        <taxon>Bacilli</taxon>
        <taxon>Bacillales</taxon>
        <taxon>Paenibacillaceae</taxon>
        <taxon>Paenibacillus</taxon>
    </lineage>
</organism>
<dbReference type="SMART" id="SM00342">
    <property type="entry name" value="HTH_ARAC"/>
    <property type="match status" value="1"/>
</dbReference>
<dbReference type="HOGENOM" id="CLU_000445_5_0_9"/>
<keyword evidence="6" id="KW-0238">DNA-binding</keyword>
<accession>A0A0D5NRJ9</accession>
<evidence type="ECO:0000313" key="12">
    <source>
        <dbReference type="Proteomes" id="UP000032633"/>
    </source>
</evidence>
<dbReference type="PANTHER" id="PTHR42713:SF3">
    <property type="entry name" value="TRANSCRIPTIONAL REGULATORY PROTEIN HPTR"/>
    <property type="match status" value="1"/>
</dbReference>
<dbReference type="SMART" id="SM00448">
    <property type="entry name" value="REC"/>
    <property type="match status" value="1"/>
</dbReference>
<dbReference type="GO" id="GO:0003700">
    <property type="term" value="F:DNA-binding transcription factor activity"/>
    <property type="evidence" value="ECO:0007669"/>
    <property type="project" value="InterPro"/>
</dbReference>
<proteinExistence type="predicted"/>
<dbReference type="InterPro" id="IPR020449">
    <property type="entry name" value="Tscrpt_reg_AraC-type_HTH"/>
</dbReference>
<dbReference type="SUPFAM" id="SSF46689">
    <property type="entry name" value="Homeodomain-like"/>
    <property type="match status" value="2"/>
</dbReference>
<dbReference type="GO" id="GO:0000160">
    <property type="term" value="P:phosphorelay signal transduction system"/>
    <property type="evidence" value="ECO:0007669"/>
    <property type="project" value="UniProtKB-KW"/>
</dbReference>
<dbReference type="Gene3D" id="3.40.50.2300">
    <property type="match status" value="1"/>
</dbReference>
<dbReference type="RefSeq" id="WP_045673612.1">
    <property type="nucleotide sequence ID" value="NZ_CP011058.1"/>
</dbReference>
<dbReference type="InterPro" id="IPR001789">
    <property type="entry name" value="Sig_transdc_resp-reg_receiver"/>
</dbReference>
<dbReference type="Gene3D" id="1.10.10.60">
    <property type="entry name" value="Homeodomain-like"/>
    <property type="match status" value="2"/>
</dbReference>
<keyword evidence="5" id="KW-0805">Transcription regulation</keyword>
<dbReference type="PRINTS" id="PR00032">
    <property type="entry name" value="HTHARAC"/>
</dbReference>
<dbReference type="PANTHER" id="PTHR42713">
    <property type="entry name" value="HISTIDINE KINASE-RELATED"/>
    <property type="match status" value="1"/>
</dbReference>
<dbReference type="CDD" id="cd17536">
    <property type="entry name" value="REC_YesN-like"/>
    <property type="match status" value="1"/>
</dbReference>
<dbReference type="PROSITE" id="PS01124">
    <property type="entry name" value="HTH_ARAC_FAMILY_2"/>
    <property type="match status" value="1"/>
</dbReference>
<dbReference type="SUPFAM" id="SSF52172">
    <property type="entry name" value="CheY-like"/>
    <property type="match status" value="1"/>
</dbReference>
<keyword evidence="7" id="KW-0804">Transcription</keyword>
<evidence type="ECO:0008006" key="13">
    <source>
        <dbReference type="Google" id="ProtNLM"/>
    </source>
</evidence>
<evidence type="ECO:0000256" key="3">
    <source>
        <dbReference type="ARBA" id="ARBA00022553"/>
    </source>
</evidence>
<dbReference type="PATRIC" id="fig|1126833.4.peg.5070"/>